<gene>
    <name evidence="2" type="ORF">AB6713_17230</name>
</gene>
<dbReference type="Proteomes" id="UP001566331">
    <property type="component" value="Unassembled WGS sequence"/>
</dbReference>
<feature type="signal peptide" evidence="1">
    <location>
        <begin position="1"/>
        <end position="21"/>
    </location>
</feature>
<dbReference type="RefSeq" id="WP_370565625.1">
    <property type="nucleotide sequence ID" value="NZ_JBFWIB010000020.1"/>
</dbReference>
<comment type="caution">
    <text evidence="2">The sequence shown here is derived from an EMBL/GenBank/DDBJ whole genome shotgun (WGS) entry which is preliminary data.</text>
</comment>
<feature type="chain" id="PRO_5047026652" description="DUF1579 domain-containing protein" evidence="1">
    <location>
        <begin position="22"/>
        <end position="211"/>
    </location>
</feature>
<reference evidence="2 3" key="1">
    <citation type="submission" date="2024-07" db="EMBL/GenBank/DDBJ databases">
        <title>Luteimonas salilacus sp. nov., isolated from the shore soil of Salt Lake in Tibet of China.</title>
        <authorList>
            <person name="Zhang X."/>
            <person name="Li A."/>
        </authorList>
    </citation>
    <scope>NUCLEOTIDE SEQUENCE [LARGE SCALE GENOMIC DNA]</scope>
    <source>
        <strain evidence="2 3">B3-2-R+30</strain>
    </source>
</reference>
<accession>A0ABV4HUB0</accession>
<dbReference type="EMBL" id="JBFWIC010000032">
    <property type="protein sequence ID" value="MEZ0476341.1"/>
    <property type="molecule type" value="Genomic_DNA"/>
</dbReference>
<proteinExistence type="predicted"/>
<keyword evidence="1" id="KW-0732">Signal</keyword>
<protein>
    <recommendedName>
        <fullName evidence="4">DUF1579 domain-containing protein</fullName>
    </recommendedName>
</protein>
<keyword evidence="3" id="KW-1185">Reference proteome</keyword>
<evidence type="ECO:0000313" key="2">
    <source>
        <dbReference type="EMBL" id="MEZ0476341.1"/>
    </source>
</evidence>
<evidence type="ECO:0008006" key="4">
    <source>
        <dbReference type="Google" id="ProtNLM"/>
    </source>
</evidence>
<organism evidence="2 3">
    <name type="scientific">Luteimonas salinilitoris</name>
    <dbReference type="NCBI Taxonomy" id="3237697"/>
    <lineage>
        <taxon>Bacteria</taxon>
        <taxon>Pseudomonadati</taxon>
        <taxon>Pseudomonadota</taxon>
        <taxon>Gammaproteobacteria</taxon>
        <taxon>Lysobacterales</taxon>
        <taxon>Lysobacteraceae</taxon>
        <taxon>Luteimonas</taxon>
    </lineage>
</organism>
<dbReference type="PROSITE" id="PS51257">
    <property type="entry name" value="PROKAR_LIPOPROTEIN"/>
    <property type="match status" value="1"/>
</dbReference>
<name>A0ABV4HUB0_9GAMM</name>
<sequence>MKKHAVWLVAAVLLSSLSACSRVTATEKDGNAPATDPRLGLVTELAATGPHPSLGNQAEVVGRLVGTWDVEYTHFAKDGETTHRTGEFIVGWVMDGRAIQILWIVNPSGIRKDREVYTNLHWLDPKSRAWRSAFVDPEHGSVARFTGGPVGHDRFVLETEDFGSGQSRWSANDIRPDSFVWRDEASSDGGKTWRLQAEYQMKRRGAAPAAQ</sequence>
<evidence type="ECO:0000313" key="3">
    <source>
        <dbReference type="Proteomes" id="UP001566331"/>
    </source>
</evidence>
<evidence type="ECO:0000256" key="1">
    <source>
        <dbReference type="SAM" id="SignalP"/>
    </source>
</evidence>